<comment type="caution">
    <text evidence="6">The sequence shown here is derived from an EMBL/GenBank/DDBJ whole genome shotgun (WGS) entry which is preliminary data.</text>
</comment>
<dbReference type="EMBL" id="JBHSED010000065">
    <property type="protein sequence ID" value="MFC4306662.1"/>
    <property type="molecule type" value="Genomic_DNA"/>
</dbReference>
<evidence type="ECO:0000259" key="5">
    <source>
        <dbReference type="PROSITE" id="PS50977"/>
    </source>
</evidence>
<gene>
    <name evidence="6" type="ORF">ACFO1S_24895</name>
</gene>
<evidence type="ECO:0000256" key="1">
    <source>
        <dbReference type="ARBA" id="ARBA00023015"/>
    </source>
</evidence>
<dbReference type="Proteomes" id="UP001595755">
    <property type="component" value="Unassembled WGS sequence"/>
</dbReference>
<evidence type="ECO:0000256" key="3">
    <source>
        <dbReference type="ARBA" id="ARBA00023163"/>
    </source>
</evidence>
<keyword evidence="7" id="KW-1185">Reference proteome</keyword>
<name>A0ABV8SI59_9BACL</name>
<dbReference type="RefSeq" id="WP_204602321.1">
    <property type="nucleotide sequence ID" value="NZ_JBHSED010000065.1"/>
</dbReference>
<organism evidence="6 7">
    <name type="scientific">Cohnella boryungensis</name>
    <dbReference type="NCBI Taxonomy" id="768479"/>
    <lineage>
        <taxon>Bacteria</taxon>
        <taxon>Bacillati</taxon>
        <taxon>Bacillota</taxon>
        <taxon>Bacilli</taxon>
        <taxon>Bacillales</taxon>
        <taxon>Paenibacillaceae</taxon>
        <taxon>Cohnella</taxon>
    </lineage>
</organism>
<evidence type="ECO:0000313" key="6">
    <source>
        <dbReference type="EMBL" id="MFC4306662.1"/>
    </source>
</evidence>
<accession>A0ABV8SI59</accession>
<dbReference type="Gene3D" id="1.10.10.60">
    <property type="entry name" value="Homeodomain-like"/>
    <property type="match status" value="1"/>
</dbReference>
<dbReference type="InterPro" id="IPR001647">
    <property type="entry name" value="HTH_TetR"/>
</dbReference>
<dbReference type="InterPro" id="IPR009057">
    <property type="entry name" value="Homeodomain-like_sf"/>
</dbReference>
<dbReference type="PROSITE" id="PS50977">
    <property type="entry name" value="HTH_TETR_2"/>
    <property type="match status" value="1"/>
</dbReference>
<evidence type="ECO:0000256" key="4">
    <source>
        <dbReference type="PROSITE-ProRule" id="PRU00335"/>
    </source>
</evidence>
<dbReference type="Gene3D" id="1.10.357.10">
    <property type="entry name" value="Tetracycline Repressor, domain 2"/>
    <property type="match status" value="1"/>
</dbReference>
<proteinExistence type="predicted"/>
<dbReference type="InterPro" id="IPR004111">
    <property type="entry name" value="Repressor_TetR_C"/>
</dbReference>
<feature type="domain" description="HTH tetR-type" evidence="5">
    <location>
        <begin position="5"/>
        <end position="65"/>
    </location>
</feature>
<keyword evidence="2 4" id="KW-0238">DNA-binding</keyword>
<dbReference type="Pfam" id="PF02909">
    <property type="entry name" value="TetR_C_1"/>
    <property type="match status" value="1"/>
</dbReference>
<keyword evidence="3" id="KW-0804">Transcription</keyword>
<evidence type="ECO:0000313" key="7">
    <source>
        <dbReference type="Proteomes" id="UP001595755"/>
    </source>
</evidence>
<sequence length="202" mass="22429">MIKKRHNRDDVVREALAMLDEAGIEAVTLRGVAKRMGLHLNSVSFQVESKARLFELMAEVILGELSLNDLPENARERIAEVTRRLRRAMLSHRDGGRVVSGTHTADVNALHFAEVMISAFLELGVSDVVAARASVALHCLIIGLVEEEQVTRPNSRRDQIRPDDYPGLAHIGRLLDDDSYTERAEFGIEAIINQAVLTSIAR</sequence>
<protein>
    <submittedName>
        <fullName evidence="6">TetR/AcrR family transcriptional regulator</fullName>
    </submittedName>
</protein>
<dbReference type="SUPFAM" id="SSF48498">
    <property type="entry name" value="Tetracyclin repressor-like, C-terminal domain"/>
    <property type="match status" value="1"/>
</dbReference>
<feature type="DNA-binding region" description="H-T-H motif" evidence="4">
    <location>
        <begin position="28"/>
        <end position="47"/>
    </location>
</feature>
<keyword evidence="1" id="KW-0805">Transcription regulation</keyword>
<dbReference type="SUPFAM" id="SSF46689">
    <property type="entry name" value="Homeodomain-like"/>
    <property type="match status" value="1"/>
</dbReference>
<dbReference type="InterPro" id="IPR036271">
    <property type="entry name" value="Tet_transcr_reg_TetR-rel_C_sf"/>
</dbReference>
<evidence type="ECO:0000256" key="2">
    <source>
        <dbReference type="ARBA" id="ARBA00023125"/>
    </source>
</evidence>
<reference evidence="7" key="1">
    <citation type="journal article" date="2019" name="Int. J. Syst. Evol. Microbiol.">
        <title>The Global Catalogue of Microorganisms (GCM) 10K type strain sequencing project: providing services to taxonomists for standard genome sequencing and annotation.</title>
        <authorList>
            <consortium name="The Broad Institute Genomics Platform"/>
            <consortium name="The Broad Institute Genome Sequencing Center for Infectious Disease"/>
            <person name="Wu L."/>
            <person name="Ma J."/>
        </authorList>
    </citation>
    <scope>NUCLEOTIDE SEQUENCE [LARGE SCALE GENOMIC DNA]</scope>
    <source>
        <strain evidence="7">CGMCC 4.1641</strain>
    </source>
</reference>